<proteinExistence type="predicted"/>
<reference evidence="2" key="1">
    <citation type="submission" date="2019-11" db="EMBL/GenBank/DDBJ databases">
        <title>Complete genome sequence of Corynebacterium kalinowskii 1959, a novel Corynebacterium species isolated from soil of a small paddock in Vilsendorf, Germany.</title>
        <authorList>
            <person name="Schaffert L."/>
            <person name="Ruwe M."/>
            <person name="Milse J."/>
            <person name="Hanuschka K."/>
            <person name="Ortseifen V."/>
            <person name="Droste J."/>
            <person name="Brandt D."/>
            <person name="Schlueter L."/>
            <person name="Kutter Y."/>
            <person name="Vinke S."/>
            <person name="Viehoefer P."/>
            <person name="Jacob L."/>
            <person name="Luebke N.-C."/>
            <person name="Schulte-Berndt E."/>
            <person name="Hain C."/>
            <person name="Linder M."/>
            <person name="Schmidt P."/>
            <person name="Wollenschlaeger L."/>
            <person name="Luttermann T."/>
            <person name="Thieme E."/>
            <person name="Hassa J."/>
            <person name="Haak M."/>
            <person name="Wittchen M."/>
            <person name="Mentz A."/>
            <person name="Persicke M."/>
            <person name="Busche T."/>
            <person name="Ruckert C."/>
        </authorList>
    </citation>
    <scope>NUCLEOTIDE SEQUENCE [LARGE SCALE GENOMIC DNA]</scope>
    <source>
        <strain evidence="2">1959</strain>
    </source>
</reference>
<dbReference type="InterPro" id="IPR027417">
    <property type="entry name" value="P-loop_NTPase"/>
</dbReference>
<name>A0A6B8VU73_9CORY</name>
<evidence type="ECO:0000313" key="1">
    <source>
        <dbReference type="EMBL" id="QGU02306.1"/>
    </source>
</evidence>
<organism evidence="1 2">
    <name type="scientific">Corynebacterium kalinowskii</name>
    <dbReference type="NCBI Taxonomy" id="2675216"/>
    <lineage>
        <taxon>Bacteria</taxon>
        <taxon>Bacillati</taxon>
        <taxon>Actinomycetota</taxon>
        <taxon>Actinomycetes</taxon>
        <taxon>Mycobacteriales</taxon>
        <taxon>Corynebacteriaceae</taxon>
        <taxon>Corynebacterium</taxon>
    </lineage>
</organism>
<evidence type="ECO:0008006" key="3">
    <source>
        <dbReference type="Google" id="ProtNLM"/>
    </source>
</evidence>
<keyword evidence="2" id="KW-1185">Reference proteome</keyword>
<dbReference type="EMBL" id="CP046452">
    <property type="protein sequence ID" value="QGU02306.1"/>
    <property type="molecule type" value="Genomic_DNA"/>
</dbReference>
<dbReference type="SUPFAM" id="SSF52540">
    <property type="entry name" value="P-loop containing nucleoside triphosphate hydrolases"/>
    <property type="match status" value="1"/>
</dbReference>
<evidence type="ECO:0000313" key="2">
    <source>
        <dbReference type="Proteomes" id="UP000427071"/>
    </source>
</evidence>
<dbReference type="Gene3D" id="3.40.50.300">
    <property type="entry name" value="P-loop containing nucleotide triphosphate hydrolases"/>
    <property type="match status" value="1"/>
</dbReference>
<protein>
    <recommendedName>
        <fullName evidence="3">Orc1-like AAA ATPase domain-containing protein</fullName>
    </recommendedName>
</protein>
<gene>
    <name evidence="1" type="ORF">CKALI_07220</name>
</gene>
<dbReference type="Proteomes" id="UP000427071">
    <property type="component" value="Chromosome"/>
</dbReference>
<accession>A0A6B8VU73</accession>
<sequence>MLIVGTRGVGKTVLLNELEDAARGEGWHILSETALPGLVGRLAEEQLPELLKELDPNSVTRKITGLNAPAGLGGIRSEVEKKHEPRRGLRGELTAATDLVSNGLFITVDEVGRATVDELAELMAVIQHLFRERRNVALAVAGLPEEVAKLLEHPGITFLRRADRRILGAVRRSDASRGLSEPVREAGGTWSAEALKSAVEATHGYPFLIQLIGYHAWENSPNGTITDATDAIIRAQQELGTLVLEPVLSRCTALERDFLNAMAEDNGDSKLADLIDRLEKTPDTVSQYRRRLLDRHIVVSPSHGMLRFAIPGMRDYLRRNEDAGPVPFW</sequence>
<dbReference type="AlphaFoldDB" id="A0A6B8VU73"/>
<dbReference type="KEGG" id="ckw:CKALI_07220"/>